<accession>A0A4Y2BMZ3</accession>
<dbReference type="EMBL" id="BGPR01000094">
    <property type="protein sequence ID" value="GBL93570.1"/>
    <property type="molecule type" value="Genomic_DNA"/>
</dbReference>
<name>A0A4Y2BMZ3_ARAVE</name>
<proteinExistence type="predicted"/>
<sequence>MSWLGCEQEVFLRELNQDYDTLARLAVLFEYCECVSSRPNALFEFASIFVKRFRFKQITLQLSEREKSLLKMEKIRGSLTSSSYPSEWGHHEYVDEKLPYKQAGFCFSWEYSRGNVAVLVTFPMT</sequence>
<organism evidence="1 2">
    <name type="scientific">Araneus ventricosus</name>
    <name type="common">Orbweaver spider</name>
    <name type="synonym">Epeira ventricosa</name>
    <dbReference type="NCBI Taxonomy" id="182803"/>
    <lineage>
        <taxon>Eukaryota</taxon>
        <taxon>Metazoa</taxon>
        <taxon>Ecdysozoa</taxon>
        <taxon>Arthropoda</taxon>
        <taxon>Chelicerata</taxon>
        <taxon>Arachnida</taxon>
        <taxon>Araneae</taxon>
        <taxon>Araneomorphae</taxon>
        <taxon>Entelegynae</taxon>
        <taxon>Araneoidea</taxon>
        <taxon>Araneidae</taxon>
        <taxon>Araneus</taxon>
    </lineage>
</organism>
<dbReference type="AlphaFoldDB" id="A0A4Y2BMZ3"/>
<reference evidence="1 2" key="1">
    <citation type="journal article" date="2019" name="Sci. Rep.">
        <title>Orb-weaving spider Araneus ventricosus genome elucidates the spidroin gene catalogue.</title>
        <authorList>
            <person name="Kono N."/>
            <person name="Nakamura H."/>
            <person name="Ohtoshi R."/>
            <person name="Moran D.A.P."/>
            <person name="Shinohara A."/>
            <person name="Yoshida Y."/>
            <person name="Fujiwara M."/>
            <person name="Mori M."/>
            <person name="Tomita M."/>
            <person name="Arakawa K."/>
        </authorList>
    </citation>
    <scope>NUCLEOTIDE SEQUENCE [LARGE SCALE GENOMIC DNA]</scope>
</reference>
<comment type="caution">
    <text evidence="1">The sequence shown here is derived from an EMBL/GenBank/DDBJ whole genome shotgun (WGS) entry which is preliminary data.</text>
</comment>
<evidence type="ECO:0000313" key="1">
    <source>
        <dbReference type="EMBL" id="GBL93570.1"/>
    </source>
</evidence>
<protein>
    <submittedName>
        <fullName evidence="1">Uncharacterized protein</fullName>
    </submittedName>
</protein>
<evidence type="ECO:0000313" key="2">
    <source>
        <dbReference type="Proteomes" id="UP000499080"/>
    </source>
</evidence>
<dbReference type="Proteomes" id="UP000499080">
    <property type="component" value="Unassembled WGS sequence"/>
</dbReference>
<keyword evidence="2" id="KW-1185">Reference proteome</keyword>
<gene>
    <name evidence="1" type="ORF">AVEN_59748_1</name>
</gene>